<sequence length="122" mass="14027">MWFVKKGNHEFIISTINDDDDDRVDKMKTSYVKTTRNAIENVRVVIYFCSRILFLSVGIVKGISQVASFVLILTWDDITIGYSQLAFRDFLKLPPFALNMNKGNSYELCESNKEKLLLFSSS</sequence>
<proteinExistence type="predicted"/>
<evidence type="ECO:0000313" key="1">
    <source>
        <dbReference type="EMBL" id="CRL05691.1"/>
    </source>
</evidence>
<name>A0A1J1IZI8_9DIPT</name>
<dbReference type="AlphaFoldDB" id="A0A1J1IZI8"/>
<dbReference type="Proteomes" id="UP000183832">
    <property type="component" value="Unassembled WGS sequence"/>
</dbReference>
<protein>
    <submittedName>
        <fullName evidence="1">CLUMA_CG018723, isoform A</fullName>
    </submittedName>
</protein>
<organism evidence="1 2">
    <name type="scientific">Clunio marinus</name>
    <dbReference type="NCBI Taxonomy" id="568069"/>
    <lineage>
        <taxon>Eukaryota</taxon>
        <taxon>Metazoa</taxon>
        <taxon>Ecdysozoa</taxon>
        <taxon>Arthropoda</taxon>
        <taxon>Hexapoda</taxon>
        <taxon>Insecta</taxon>
        <taxon>Pterygota</taxon>
        <taxon>Neoptera</taxon>
        <taxon>Endopterygota</taxon>
        <taxon>Diptera</taxon>
        <taxon>Nematocera</taxon>
        <taxon>Chironomoidea</taxon>
        <taxon>Chironomidae</taxon>
        <taxon>Clunio</taxon>
    </lineage>
</organism>
<dbReference type="EMBL" id="CVRI01000065">
    <property type="protein sequence ID" value="CRL05691.1"/>
    <property type="molecule type" value="Genomic_DNA"/>
</dbReference>
<reference evidence="1 2" key="1">
    <citation type="submission" date="2015-04" db="EMBL/GenBank/DDBJ databases">
        <authorList>
            <person name="Syromyatnikov M.Y."/>
            <person name="Popov V.N."/>
        </authorList>
    </citation>
    <scope>NUCLEOTIDE SEQUENCE [LARGE SCALE GENOMIC DNA]</scope>
</reference>
<accession>A0A1J1IZI8</accession>
<gene>
    <name evidence="1" type="ORF">CLUMA_CG018723</name>
</gene>
<evidence type="ECO:0000313" key="2">
    <source>
        <dbReference type="Proteomes" id="UP000183832"/>
    </source>
</evidence>
<keyword evidence="2" id="KW-1185">Reference proteome</keyword>